<name>A0AB35MH78_9MICO</name>
<gene>
    <name evidence="2" type="ORF">QQ002_06295</name>
</gene>
<dbReference type="Pfam" id="PF04480">
    <property type="entry name" value="DUF559"/>
    <property type="match status" value="1"/>
</dbReference>
<evidence type="ECO:0000259" key="1">
    <source>
        <dbReference type="Pfam" id="PF04480"/>
    </source>
</evidence>
<dbReference type="RefSeq" id="WP_301160075.1">
    <property type="nucleotide sequence ID" value="NZ_JAUHQB010000003.1"/>
</dbReference>
<evidence type="ECO:0000313" key="2">
    <source>
        <dbReference type="EMBL" id="MDN4483144.1"/>
    </source>
</evidence>
<comment type="caution">
    <text evidence="2">The sequence shown here is derived from an EMBL/GenBank/DDBJ whole genome shotgun (WGS) entry which is preliminary data.</text>
</comment>
<organism evidence="2 3">
    <name type="scientific">Demequina lignilytica</name>
    <dbReference type="NCBI Taxonomy" id="3051663"/>
    <lineage>
        <taxon>Bacteria</taxon>
        <taxon>Bacillati</taxon>
        <taxon>Actinomycetota</taxon>
        <taxon>Actinomycetes</taxon>
        <taxon>Micrococcales</taxon>
        <taxon>Demequinaceae</taxon>
        <taxon>Demequina</taxon>
    </lineage>
</organism>
<proteinExistence type="predicted"/>
<dbReference type="EMBL" id="JAUHQB010000003">
    <property type="protein sequence ID" value="MDN4483144.1"/>
    <property type="molecule type" value="Genomic_DNA"/>
</dbReference>
<evidence type="ECO:0000313" key="3">
    <source>
        <dbReference type="Proteomes" id="UP001172756"/>
    </source>
</evidence>
<dbReference type="Gene3D" id="3.40.960.10">
    <property type="entry name" value="VSR Endonuclease"/>
    <property type="match status" value="1"/>
</dbReference>
<accession>A0AB35MH78</accession>
<feature type="domain" description="DUF559" evidence="1">
    <location>
        <begin position="216"/>
        <end position="294"/>
    </location>
</feature>
<dbReference type="InterPro" id="IPR007569">
    <property type="entry name" value="DUF559"/>
</dbReference>
<sequence length="324" mass="36003">MTHLRAIPRTSTALTISDALARDPRAFTFAELVALSSHKRARGAVARGDAVRLAPDSYVAALHADSFAARADAALLWAGPNAALAGSAALFAWGLIDAPPTEIEIAVPHDERPYPPPWIRVRRLTYRPRTRRIGRATVLSPSLAIVLGFGGLARDSRGAMVFRAVTRGVASADELADELARVPRCRARKELMRRIDAAARGAESHLEEQGARTVFNTREFARFVRQHRVRVRGERFRIDMYDPGTMTAVELDGAAYHSSPYQRQRDVRRDAILASVGILTVRLTYEDITERPEWCRSMVRDVLRSRRLRASSSPQESTTSQKGR</sequence>
<dbReference type="InterPro" id="IPR011335">
    <property type="entry name" value="Restrct_endonuc-II-like"/>
</dbReference>
<reference evidence="2 3" key="1">
    <citation type="submission" date="2023-06" db="EMBL/GenBank/DDBJ databases">
        <title>SYSU T0a273.</title>
        <authorList>
            <person name="Gao L."/>
            <person name="Fang B.-Z."/>
            <person name="Li W.-J."/>
        </authorList>
    </citation>
    <scope>NUCLEOTIDE SEQUENCE [LARGE SCALE GENOMIC DNA]</scope>
    <source>
        <strain evidence="2 3">SYSU T0a273</strain>
    </source>
</reference>
<dbReference type="AlphaFoldDB" id="A0AB35MH78"/>
<dbReference type="SUPFAM" id="SSF52980">
    <property type="entry name" value="Restriction endonuclease-like"/>
    <property type="match status" value="1"/>
</dbReference>
<protein>
    <submittedName>
        <fullName evidence="2">DUF559 domain-containing protein</fullName>
    </submittedName>
</protein>
<dbReference type="Proteomes" id="UP001172756">
    <property type="component" value="Unassembled WGS sequence"/>
</dbReference>